<keyword evidence="1" id="KW-0328">Glycosyltransferase</keyword>
<organism evidence="5 6">
    <name type="scientific">Phaeodactylibacter luteus</name>
    <dbReference type="NCBI Taxonomy" id="1564516"/>
    <lineage>
        <taxon>Bacteria</taxon>
        <taxon>Pseudomonadati</taxon>
        <taxon>Bacteroidota</taxon>
        <taxon>Saprospiria</taxon>
        <taxon>Saprospirales</taxon>
        <taxon>Haliscomenobacteraceae</taxon>
        <taxon>Phaeodactylibacter</taxon>
    </lineage>
</organism>
<reference evidence="5 6" key="1">
    <citation type="submission" date="2019-08" db="EMBL/GenBank/DDBJ databases">
        <title>Genome of Phaeodactylibacter luteus.</title>
        <authorList>
            <person name="Bowman J.P."/>
        </authorList>
    </citation>
    <scope>NUCLEOTIDE SEQUENCE [LARGE SCALE GENOMIC DNA]</scope>
    <source>
        <strain evidence="5 6">KCTC 42180</strain>
    </source>
</reference>
<accession>A0A5C6RJP9</accession>
<protein>
    <submittedName>
        <fullName evidence="5">Glycosyltransferase family 4 protein</fullName>
    </submittedName>
</protein>
<dbReference type="Gene3D" id="3.40.50.2000">
    <property type="entry name" value="Glycogen Phosphorylase B"/>
    <property type="match status" value="2"/>
</dbReference>
<dbReference type="PANTHER" id="PTHR12526:SF510">
    <property type="entry name" value="D-INOSITOL 3-PHOSPHATE GLYCOSYLTRANSFERASE"/>
    <property type="match status" value="1"/>
</dbReference>
<dbReference type="OrthoDB" id="9805661at2"/>
<dbReference type="Proteomes" id="UP000321580">
    <property type="component" value="Unassembled WGS sequence"/>
</dbReference>
<gene>
    <name evidence="5" type="ORF">FRY97_14585</name>
</gene>
<dbReference type="EMBL" id="VOOR01000031">
    <property type="protein sequence ID" value="TXB62383.1"/>
    <property type="molecule type" value="Genomic_DNA"/>
</dbReference>
<dbReference type="GO" id="GO:0016757">
    <property type="term" value="F:glycosyltransferase activity"/>
    <property type="evidence" value="ECO:0007669"/>
    <property type="project" value="UniProtKB-KW"/>
</dbReference>
<dbReference type="RefSeq" id="WP_147168290.1">
    <property type="nucleotide sequence ID" value="NZ_VOOR01000031.1"/>
</dbReference>
<name>A0A5C6RJP9_9BACT</name>
<evidence type="ECO:0000259" key="3">
    <source>
        <dbReference type="Pfam" id="PF00534"/>
    </source>
</evidence>
<dbReference type="Pfam" id="PF13439">
    <property type="entry name" value="Glyco_transf_4"/>
    <property type="match status" value="1"/>
</dbReference>
<evidence type="ECO:0000313" key="6">
    <source>
        <dbReference type="Proteomes" id="UP000321580"/>
    </source>
</evidence>
<evidence type="ECO:0000256" key="2">
    <source>
        <dbReference type="ARBA" id="ARBA00022679"/>
    </source>
</evidence>
<dbReference type="SUPFAM" id="SSF53756">
    <property type="entry name" value="UDP-Glycosyltransferase/glycogen phosphorylase"/>
    <property type="match status" value="1"/>
</dbReference>
<feature type="domain" description="Glycosyltransferase subfamily 4-like N-terminal" evidence="4">
    <location>
        <begin position="20"/>
        <end position="183"/>
    </location>
</feature>
<feature type="domain" description="Glycosyl transferase family 1" evidence="3">
    <location>
        <begin position="199"/>
        <end position="344"/>
    </location>
</feature>
<keyword evidence="2 5" id="KW-0808">Transferase</keyword>
<evidence type="ECO:0000259" key="4">
    <source>
        <dbReference type="Pfam" id="PF13439"/>
    </source>
</evidence>
<proteinExistence type="predicted"/>
<evidence type="ECO:0000313" key="5">
    <source>
        <dbReference type="EMBL" id="TXB62383.1"/>
    </source>
</evidence>
<dbReference type="CDD" id="cd03801">
    <property type="entry name" value="GT4_PimA-like"/>
    <property type="match status" value="1"/>
</dbReference>
<dbReference type="InterPro" id="IPR028098">
    <property type="entry name" value="Glyco_trans_4-like_N"/>
</dbReference>
<dbReference type="InterPro" id="IPR001296">
    <property type="entry name" value="Glyco_trans_1"/>
</dbReference>
<dbReference type="Pfam" id="PF00534">
    <property type="entry name" value="Glycos_transf_1"/>
    <property type="match status" value="1"/>
</dbReference>
<dbReference type="AlphaFoldDB" id="A0A5C6RJP9"/>
<evidence type="ECO:0000256" key="1">
    <source>
        <dbReference type="ARBA" id="ARBA00022676"/>
    </source>
</evidence>
<dbReference type="PANTHER" id="PTHR12526">
    <property type="entry name" value="GLYCOSYLTRANSFERASE"/>
    <property type="match status" value="1"/>
</dbReference>
<comment type="caution">
    <text evidence="5">The sequence shown here is derived from an EMBL/GenBank/DDBJ whole genome shotgun (WGS) entry which is preliminary data.</text>
</comment>
<keyword evidence="6" id="KW-1185">Reference proteome</keyword>
<sequence length="375" mass="41406">MTAIFFTHQVSKVTNGPTKFAQYLLRHAAGWAKLELTFVSESEAGAADPSIVRPIKVSYPKSFEALGSLFRMYAYWKYVKRSAAHSDVIVFNHALDGVLTALSARKPAVVGMLNDFKYLDAGLTSFRLHRKWLAYFFYRQLEKLFVRRAAAVIVCSHALQARAEKEYACRGKVKVLYQGVDLSFWAYQKHEPINCAEHIKVLFVKSNPIVGGLSSLFEAIKQLPGFYFEVTLAGAQQERFGKIIAQHGKAPNLAVQYLGSQTQQQIRQLMYTNDVLCIPSASEGLGVALIEGLATGIPVVSTDTGGVPEVLNNGKCGWLAPADNPSLLAQTLKACILNKEEACLRCKAGREHVEAHFSAKNMAIQFEALLNETVS</sequence>